<organism evidence="1 3">
    <name type="scientific">Candidatus Iainarchaeum sp</name>
    <dbReference type="NCBI Taxonomy" id="3101447"/>
    <lineage>
        <taxon>Archaea</taxon>
        <taxon>Candidatus Iainarchaeota</taxon>
        <taxon>Candidatus Iainarchaeia</taxon>
        <taxon>Candidatus Iainarchaeales</taxon>
        <taxon>Candidatus Iainarchaeaceae</taxon>
        <taxon>Candidatus Iainarchaeum</taxon>
    </lineage>
</organism>
<gene>
    <name evidence="1" type="ORF">HA252_05565</name>
    <name evidence="2" type="ORF">J4203_01575</name>
</gene>
<sequence length="73" mass="8543">MSNITLSVPNEIHKEMKQYSEVRWSEVARKAITEKLDALRLADRLAKKSKLSQEDVEEFSRKIKALATKRLRE</sequence>
<protein>
    <recommendedName>
        <fullName evidence="4">CopG family transcriptional regulator</fullName>
    </recommendedName>
</protein>
<evidence type="ECO:0000313" key="3">
    <source>
        <dbReference type="Proteomes" id="UP000564964"/>
    </source>
</evidence>
<name>A0A7J4JNQ3_9ARCH</name>
<dbReference type="AlphaFoldDB" id="A0A7J4JNQ3"/>
<dbReference type="Proteomes" id="UP000564964">
    <property type="component" value="Unassembled WGS sequence"/>
</dbReference>
<dbReference type="Proteomes" id="UP000678237">
    <property type="component" value="Unassembled WGS sequence"/>
</dbReference>
<evidence type="ECO:0008006" key="4">
    <source>
        <dbReference type="Google" id="ProtNLM"/>
    </source>
</evidence>
<accession>A0A7J4JNQ3</accession>
<comment type="caution">
    <text evidence="1">The sequence shown here is derived from an EMBL/GenBank/DDBJ whole genome shotgun (WGS) entry which is preliminary data.</text>
</comment>
<evidence type="ECO:0000313" key="2">
    <source>
        <dbReference type="EMBL" id="MBS3062539.1"/>
    </source>
</evidence>
<reference evidence="3" key="1">
    <citation type="journal article" date="2020" name="bioRxiv">
        <title>A rank-normalized archaeal taxonomy based on genome phylogeny resolves widespread incomplete and uneven classifications.</title>
        <authorList>
            <person name="Rinke C."/>
            <person name="Chuvochina M."/>
            <person name="Mussig A.J."/>
            <person name="Chaumeil P.-A."/>
            <person name="Waite D.W."/>
            <person name="Whitman W.B."/>
            <person name="Parks D.H."/>
            <person name="Hugenholtz P."/>
        </authorList>
    </citation>
    <scope>NUCLEOTIDE SEQUENCE [LARGE SCALE GENOMIC DNA]</scope>
</reference>
<dbReference type="EMBL" id="DUGH01000130">
    <property type="protein sequence ID" value="HIH16846.1"/>
    <property type="molecule type" value="Genomic_DNA"/>
</dbReference>
<reference evidence="2" key="2">
    <citation type="submission" date="2021-03" db="EMBL/GenBank/DDBJ databases">
        <authorList>
            <person name="Jaffe A."/>
        </authorList>
    </citation>
    <scope>NUCLEOTIDE SEQUENCE</scope>
    <source>
        <strain evidence="2">RIFCSPLOWO2_01_FULL_58_19</strain>
    </source>
</reference>
<proteinExistence type="predicted"/>
<evidence type="ECO:0000313" key="1">
    <source>
        <dbReference type="EMBL" id="HIH16846.1"/>
    </source>
</evidence>
<reference evidence="2" key="3">
    <citation type="submission" date="2021-05" db="EMBL/GenBank/DDBJ databases">
        <title>Protein family content uncovers lineage relationships and bacterial pathway maintenance mechanisms in DPANN archaea.</title>
        <authorList>
            <person name="Castelle C.J."/>
            <person name="Meheust R."/>
            <person name="Jaffe A.L."/>
            <person name="Seitz K."/>
            <person name="Gong X."/>
            <person name="Baker B.J."/>
            <person name="Banfield J.F."/>
        </authorList>
    </citation>
    <scope>NUCLEOTIDE SEQUENCE</scope>
    <source>
        <strain evidence="2">RIFCSPLOWO2_01_FULL_58_19</strain>
    </source>
</reference>
<dbReference type="EMBL" id="JAGVWE010000002">
    <property type="protein sequence ID" value="MBS3062539.1"/>
    <property type="molecule type" value="Genomic_DNA"/>
</dbReference>